<dbReference type="GO" id="GO:0006032">
    <property type="term" value="P:chitin catabolic process"/>
    <property type="evidence" value="ECO:0007669"/>
    <property type="project" value="InterPro"/>
</dbReference>
<dbReference type="Gene3D" id="1.10.530.10">
    <property type="match status" value="1"/>
</dbReference>
<name>A0A246BE62_9DEIO</name>
<dbReference type="EMBL" id="NHMK01000035">
    <property type="protein sequence ID" value="OWL93482.1"/>
    <property type="molecule type" value="Genomic_DNA"/>
</dbReference>
<dbReference type="SUPFAM" id="SSF53955">
    <property type="entry name" value="Lysozyme-like"/>
    <property type="match status" value="1"/>
</dbReference>
<proteinExistence type="predicted"/>
<dbReference type="PANTHER" id="PTHR34408:SF1">
    <property type="entry name" value="GLYCOSYL HYDROLASE FAMILY 19 DOMAIN-CONTAINING PROTEIN HI_1415"/>
    <property type="match status" value="1"/>
</dbReference>
<dbReference type="AlphaFoldDB" id="A0A246BE62"/>
<dbReference type="Proteomes" id="UP000197208">
    <property type="component" value="Unassembled WGS sequence"/>
</dbReference>
<evidence type="ECO:0000313" key="3">
    <source>
        <dbReference type="Proteomes" id="UP000197208"/>
    </source>
</evidence>
<dbReference type="InterPro" id="IPR000726">
    <property type="entry name" value="Glyco_hydro_19_cat"/>
</dbReference>
<reference evidence="2 3" key="1">
    <citation type="submission" date="2017-05" db="EMBL/GenBank/DDBJ databases">
        <title>De novo genome assembly of Deniococcus indicus strain DR1.</title>
        <authorList>
            <person name="Chauhan D."/>
            <person name="Yennamalli R.M."/>
            <person name="Priyadarshini R."/>
        </authorList>
    </citation>
    <scope>NUCLEOTIDE SEQUENCE [LARGE SCALE GENOMIC DNA]</scope>
    <source>
        <strain evidence="2 3">DR1</strain>
    </source>
</reference>
<dbReference type="Pfam" id="PF00182">
    <property type="entry name" value="Glyco_hydro_19"/>
    <property type="match status" value="1"/>
</dbReference>
<sequence>MITPDLIRALNARHPDPVTAATKLSWAFGQQGLTDPLVVAHLLAQLAHESGLVPREENLHYRAERLMQVWPTRFRTLAAAQACAGNPERLANTVYGGRMGNTQPGDGWRFRGRGLIQLTGRSNYETYGRLVGFDLVANPDLLLQYGVGALVAGAYWNARGLSRPALRDDVTRVTEGINGGRNGLEDRRRLLAVAKRHLGLR</sequence>
<dbReference type="InterPro" id="IPR023346">
    <property type="entry name" value="Lysozyme-like_dom_sf"/>
</dbReference>
<dbReference type="GO" id="GO:0016998">
    <property type="term" value="P:cell wall macromolecule catabolic process"/>
    <property type="evidence" value="ECO:0007669"/>
    <property type="project" value="InterPro"/>
</dbReference>
<dbReference type="GO" id="GO:0004568">
    <property type="term" value="F:chitinase activity"/>
    <property type="evidence" value="ECO:0007669"/>
    <property type="project" value="InterPro"/>
</dbReference>
<protein>
    <recommendedName>
        <fullName evidence="1">Glycoside hydrolase family 19 catalytic domain-containing protein</fullName>
    </recommendedName>
</protein>
<dbReference type="InterPro" id="IPR052354">
    <property type="entry name" value="Cell_Wall_Dynamics_Protein"/>
</dbReference>
<comment type="caution">
    <text evidence="2">The sequence shown here is derived from an EMBL/GenBank/DDBJ whole genome shotgun (WGS) entry which is preliminary data.</text>
</comment>
<feature type="domain" description="Glycoside hydrolase family 19 catalytic" evidence="1">
    <location>
        <begin position="106"/>
        <end position="150"/>
    </location>
</feature>
<evidence type="ECO:0000313" key="2">
    <source>
        <dbReference type="EMBL" id="OWL93482.1"/>
    </source>
</evidence>
<dbReference type="OrthoDB" id="9798982at2"/>
<dbReference type="PANTHER" id="PTHR34408">
    <property type="entry name" value="FAMILY PROTEIN, PUTATIVE-RELATED"/>
    <property type="match status" value="1"/>
</dbReference>
<dbReference type="RefSeq" id="WP_088250338.1">
    <property type="nucleotide sequence ID" value="NZ_NHMK01000035.1"/>
</dbReference>
<gene>
    <name evidence="2" type="ORF">CBQ26_19845</name>
</gene>
<accession>A0A246BE62</accession>
<evidence type="ECO:0000259" key="1">
    <source>
        <dbReference type="Pfam" id="PF00182"/>
    </source>
</evidence>
<keyword evidence="3" id="KW-1185">Reference proteome</keyword>
<organism evidence="2 3">
    <name type="scientific">Deinococcus indicus</name>
    <dbReference type="NCBI Taxonomy" id="223556"/>
    <lineage>
        <taxon>Bacteria</taxon>
        <taxon>Thermotogati</taxon>
        <taxon>Deinococcota</taxon>
        <taxon>Deinococci</taxon>
        <taxon>Deinococcales</taxon>
        <taxon>Deinococcaceae</taxon>
        <taxon>Deinococcus</taxon>
    </lineage>
</organism>